<sequence length="66" mass="7650">MAYKANPKLLTQLQYCEDRLIPYVLIVGERELQEGVIKLRNVKTREEQDVPLAKLADTLRSHLNTL</sequence>
<keyword evidence="3" id="KW-0648">Protein biosynthesis</keyword>
<accession>A0A3P6TAS8</accession>
<dbReference type="OrthoDB" id="1906957at2759"/>
<dbReference type="Gene3D" id="3.40.50.800">
    <property type="entry name" value="Anticodon-binding domain"/>
    <property type="match status" value="1"/>
</dbReference>
<gene>
    <name evidence="5" type="ORF">CGOC_LOCUS8426</name>
</gene>
<dbReference type="EMBL" id="UYRV01030886">
    <property type="protein sequence ID" value="VDK85266.1"/>
    <property type="molecule type" value="Genomic_DNA"/>
</dbReference>
<dbReference type="Pfam" id="PF03129">
    <property type="entry name" value="HGTP_anticodon"/>
    <property type="match status" value="1"/>
</dbReference>
<keyword evidence="6" id="KW-1185">Reference proteome</keyword>
<proteinExistence type="predicted"/>
<dbReference type="FunFam" id="3.40.50.800:FF:000012">
    <property type="entry name" value="Histidine--tRNA ligase, cytoplasmic"/>
    <property type="match status" value="1"/>
</dbReference>
<reference evidence="5 6" key="1">
    <citation type="submission" date="2018-11" db="EMBL/GenBank/DDBJ databases">
        <authorList>
            <consortium name="Pathogen Informatics"/>
        </authorList>
    </citation>
    <scope>NUCLEOTIDE SEQUENCE [LARGE SCALE GENOMIC DNA]</scope>
</reference>
<dbReference type="PANTHER" id="PTHR11476">
    <property type="entry name" value="HISTIDYL-TRNA SYNTHETASE"/>
    <property type="match status" value="1"/>
</dbReference>
<dbReference type="InterPro" id="IPR004154">
    <property type="entry name" value="Anticodon-bd"/>
</dbReference>
<organism evidence="5 6">
    <name type="scientific">Cylicostephanus goldi</name>
    <name type="common">Nematode worm</name>
    <dbReference type="NCBI Taxonomy" id="71465"/>
    <lineage>
        <taxon>Eukaryota</taxon>
        <taxon>Metazoa</taxon>
        <taxon>Ecdysozoa</taxon>
        <taxon>Nematoda</taxon>
        <taxon>Chromadorea</taxon>
        <taxon>Rhabditida</taxon>
        <taxon>Rhabditina</taxon>
        <taxon>Rhabditomorpha</taxon>
        <taxon>Strongyloidea</taxon>
        <taxon>Strongylidae</taxon>
        <taxon>Cylicostephanus</taxon>
    </lineage>
</organism>
<dbReference type="GO" id="GO:0005524">
    <property type="term" value="F:ATP binding"/>
    <property type="evidence" value="ECO:0007669"/>
    <property type="project" value="UniProtKB-KW"/>
</dbReference>
<evidence type="ECO:0000256" key="1">
    <source>
        <dbReference type="ARBA" id="ARBA00022741"/>
    </source>
</evidence>
<dbReference type="GO" id="GO:0032543">
    <property type="term" value="P:mitochondrial translation"/>
    <property type="evidence" value="ECO:0007669"/>
    <property type="project" value="TreeGrafter"/>
</dbReference>
<dbReference type="Proteomes" id="UP000271889">
    <property type="component" value="Unassembled WGS sequence"/>
</dbReference>
<protein>
    <recommendedName>
        <fullName evidence="4">Anticodon-binding domain-containing protein</fullName>
    </recommendedName>
</protein>
<evidence type="ECO:0000256" key="3">
    <source>
        <dbReference type="ARBA" id="ARBA00022917"/>
    </source>
</evidence>
<keyword evidence="1" id="KW-0547">Nucleotide-binding</keyword>
<dbReference type="SUPFAM" id="SSF52954">
    <property type="entry name" value="Class II aaRS ABD-related"/>
    <property type="match status" value="1"/>
</dbReference>
<evidence type="ECO:0000256" key="2">
    <source>
        <dbReference type="ARBA" id="ARBA00022840"/>
    </source>
</evidence>
<evidence type="ECO:0000313" key="5">
    <source>
        <dbReference type="EMBL" id="VDK85266.1"/>
    </source>
</evidence>
<feature type="domain" description="Anticodon-binding" evidence="4">
    <location>
        <begin position="4"/>
        <end position="61"/>
    </location>
</feature>
<dbReference type="GO" id="GO:0005739">
    <property type="term" value="C:mitochondrion"/>
    <property type="evidence" value="ECO:0007669"/>
    <property type="project" value="TreeGrafter"/>
</dbReference>
<dbReference type="GO" id="GO:0006427">
    <property type="term" value="P:histidyl-tRNA aminoacylation"/>
    <property type="evidence" value="ECO:0007669"/>
    <property type="project" value="TreeGrafter"/>
</dbReference>
<dbReference type="PANTHER" id="PTHR11476:SF7">
    <property type="entry name" value="HISTIDINE--TRNA LIGASE"/>
    <property type="match status" value="1"/>
</dbReference>
<dbReference type="GO" id="GO:0005829">
    <property type="term" value="C:cytosol"/>
    <property type="evidence" value="ECO:0007669"/>
    <property type="project" value="TreeGrafter"/>
</dbReference>
<evidence type="ECO:0000259" key="4">
    <source>
        <dbReference type="Pfam" id="PF03129"/>
    </source>
</evidence>
<dbReference type="AlphaFoldDB" id="A0A3P6TAS8"/>
<dbReference type="GO" id="GO:0004821">
    <property type="term" value="F:histidine-tRNA ligase activity"/>
    <property type="evidence" value="ECO:0007669"/>
    <property type="project" value="TreeGrafter"/>
</dbReference>
<dbReference type="InterPro" id="IPR036621">
    <property type="entry name" value="Anticodon-bd_dom_sf"/>
</dbReference>
<dbReference type="GO" id="GO:0002119">
    <property type="term" value="P:nematode larval development"/>
    <property type="evidence" value="ECO:0007669"/>
    <property type="project" value="TreeGrafter"/>
</dbReference>
<name>A0A3P6TAS8_CYLGO</name>
<evidence type="ECO:0000313" key="6">
    <source>
        <dbReference type="Proteomes" id="UP000271889"/>
    </source>
</evidence>
<keyword evidence="2" id="KW-0067">ATP-binding</keyword>
<dbReference type="GO" id="GO:0003723">
    <property type="term" value="F:RNA binding"/>
    <property type="evidence" value="ECO:0007669"/>
    <property type="project" value="TreeGrafter"/>
</dbReference>